<gene>
    <name evidence="2" type="ORF">S12H4_22319</name>
</gene>
<sequence length="108" mass="12178">MLRDAIKKILDEYKSAKKKKISGHPLVSHINVGFPDLLYGLIKNPDKYKIEASSGYGSWARCPWIAILNPSITDTVQSGFFPMYFFREDLSGAYLSLNQGITSILLQH</sequence>
<organism evidence="2">
    <name type="scientific">marine sediment metagenome</name>
    <dbReference type="NCBI Taxonomy" id="412755"/>
    <lineage>
        <taxon>unclassified sequences</taxon>
        <taxon>metagenomes</taxon>
        <taxon>ecological metagenomes</taxon>
    </lineage>
</organism>
<reference evidence="2" key="1">
    <citation type="journal article" date="2014" name="Front. Microbiol.">
        <title>High frequency of phylogenetically diverse reductive dehalogenase-homologous genes in deep subseafloor sedimentary metagenomes.</title>
        <authorList>
            <person name="Kawai M."/>
            <person name="Futagami T."/>
            <person name="Toyoda A."/>
            <person name="Takaki Y."/>
            <person name="Nishi S."/>
            <person name="Hori S."/>
            <person name="Arai W."/>
            <person name="Tsubouchi T."/>
            <person name="Morono Y."/>
            <person name="Uchiyama I."/>
            <person name="Ito T."/>
            <person name="Fujiyama A."/>
            <person name="Inagaki F."/>
            <person name="Takami H."/>
        </authorList>
    </citation>
    <scope>NUCLEOTIDE SEQUENCE</scope>
    <source>
        <strain evidence="2">Expedition CK06-06</strain>
    </source>
</reference>
<accession>X1T3W5</accession>
<feature type="non-terminal residue" evidence="2">
    <location>
        <position position="108"/>
    </location>
</feature>
<comment type="caution">
    <text evidence="2">The sequence shown here is derived from an EMBL/GenBank/DDBJ whole genome shotgun (WGS) entry which is preliminary data.</text>
</comment>
<protein>
    <recommendedName>
        <fullName evidence="1">Type IV methyl-directed restriction enzyme EcoKMcrB subunit DNA-binding domain-containing protein</fullName>
    </recommendedName>
</protein>
<dbReference type="Gene3D" id="3.30.920.90">
    <property type="match status" value="1"/>
</dbReference>
<dbReference type="Pfam" id="PF12102">
    <property type="entry name" value="MrcB_N"/>
    <property type="match status" value="1"/>
</dbReference>
<proteinExistence type="predicted"/>
<dbReference type="AlphaFoldDB" id="X1T3W5"/>
<dbReference type="EMBL" id="BARW01011616">
    <property type="protein sequence ID" value="GAI74729.1"/>
    <property type="molecule type" value="Genomic_DNA"/>
</dbReference>
<feature type="domain" description="Type IV methyl-directed restriction enzyme EcoKMcrB subunit DNA-binding" evidence="1">
    <location>
        <begin position="8"/>
        <end position="104"/>
    </location>
</feature>
<evidence type="ECO:0000259" key="1">
    <source>
        <dbReference type="Pfam" id="PF12102"/>
    </source>
</evidence>
<dbReference type="InterPro" id="IPR021961">
    <property type="entry name" value="McrB_DNA-bd"/>
</dbReference>
<name>X1T3W5_9ZZZZ</name>
<evidence type="ECO:0000313" key="2">
    <source>
        <dbReference type="EMBL" id="GAI74729.1"/>
    </source>
</evidence>